<dbReference type="GO" id="GO:0006281">
    <property type="term" value="P:DNA repair"/>
    <property type="evidence" value="ECO:0007669"/>
    <property type="project" value="UniProtKB-KW"/>
</dbReference>
<dbReference type="RefSeq" id="WP_060920529.1">
    <property type="nucleotide sequence ID" value="NZ_KQ960683.1"/>
</dbReference>
<dbReference type="InterPro" id="IPR004604">
    <property type="entry name" value="DNA_recomb/repair_RecN"/>
</dbReference>
<dbReference type="PANTHER" id="PTHR11059:SF0">
    <property type="entry name" value="DNA REPAIR PROTEIN RECN"/>
    <property type="match status" value="1"/>
</dbReference>
<evidence type="ECO:0000256" key="5">
    <source>
        <dbReference type="ARBA" id="ARBA00022763"/>
    </source>
</evidence>
<feature type="domain" description="AAA+ ATPase" evidence="10">
    <location>
        <begin position="21"/>
        <end position="517"/>
    </location>
</feature>
<dbReference type="GO" id="GO:0043590">
    <property type="term" value="C:bacterial nucleoid"/>
    <property type="evidence" value="ECO:0007669"/>
    <property type="project" value="TreeGrafter"/>
</dbReference>
<dbReference type="PANTHER" id="PTHR11059">
    <property type="entry name" value="DNA REPAIR PROTEIN RECN"/>
    <property type="match status" value="1"/>
</dbReference>
<evidence type="ECO:0000313" key="12">
    <source>
        <dbReference type="Proteomes" id="UP000070572"/>
    </source>
</evidence>
<dbReference type="Proteomes" id="UP000070572">
    <property type="component" value="Unassembled WGS sequence"/>
</dbReference>
<dbReference type="Gene3D" id="3.40.50.300">
    <property type="entry name" value="P-loop containing nucleotide triphosphate hydrolases"/>
    <property type="match status" value="2"/>
</dbReference>
<dbReference type="SMART" id="SM00382">
    <property type="entry name" value="AAA"/>
    <property type="match status" value="1"/>
</dbReference>
<keyword evidence="6" id="KW-0067">ATP-binding</keyword>
<comment type="similarity">
    <text evidence="2 9">Belongs to the RecN family.</text>
</comment>
<dbReference type="EMBL" id="LSDN01000015">
    <property type="protein sequence ID" value="KXB80568.1"/>
    <property type="molecule type" value="Genomic_DNA"/>
</dbReference>
<dbReference type="InterPro" id="IPR003593">
    <property type="entry name" value="AAA+_ATPase"/>
</dbReference>
<dbReference type="GO" id="GO:0009432">
    <property type="term" value="P:SOS response"/>
    <property type="evidence" value="ECO:0007669"/>
    <property type="project" value="TreeGrafter"/>
</dbReference>
<evidence type="ECO:0000256" key="9">
    <source>
        <dbReference type="PIRNR" id="PIRNR003128"/>
    </source>
</evidence>
<dbReference type="GO" id="GO:0006310">
    <property type="term" value="P:DNA recombination"/>
    <property type="evidence" value="ECO:0007669"/>
    <property type="project" value="InterPro"/>
</dbReference>
<protein>
    <recommendedName>
        <fullName evidence="3 9">DNA repair protein RecN</fullName>
    </recommendedName>
    <alternativeName>
        <fullName evidence="8 9">Recombination protein N</fullName>
    </alternativeName>
</protein>
<keyword evidence="7 9" id="KW-0234">DNA repair</keyword>
<dbReference type="PIRSF" id="PIRSF003128">
    <property type="entry name" value="RecN"/>
    <property type="match status" value="1"/>
</dbReference>
<evidence type="ECO:0000256" key="4">
    <source>
        <dbReference type="ARBA" id="ARBA00022741"/>
    </source>
</evidence>
<reference evidence="11 12" key="1">
    <citation type="submission" date="2016-01" db="EMBL/GenBank/DDBJ databases">
        <authorList>
            <person name="Mitreva M."/>
            <person name="Pepin K.H."/>
            <person name="Mihindukulasuriya K.A."/>
            <person name="Fulton R."/>
            <person name="Fronick C."/>
            <person name="O'Laughlin M."/>
            <person name="Miner T."/>
            <person name="Herter B."/>
            <person name="Rosa B.A."/>
            <person name="Cordes M."/>
            <person name="Tomlinson C."/>
            <person name="Wollam A."/>
            <person name="Palsikar V.B."/>
            <person name="Mardis E.R."/>
            <person name="Wilson R.K."/>
        </authorList>
    </citation>
    <scope>NUCLEOTIDE SEQUENCE [LARGE SCALE GENOMIC DNA]</scope>
    <source>
        <strain evidence="11 12">DNF00696</strain>
    </source>
</reference>
<evidence type="ECO:0000256" key="7">
    <source>
        <dbReference type="ARBA" id="ARBA00023204"/>
    </source>
</evidence>
<comment type="caution">
    <text evidence="11">The sequence shown here is derived from an EMBL/GenBank/DDBJ whole genome shotgun (WGS) entry which is preliminary data.</text>
</comment>
<dbReference type="GO" id="GO:0005524">
    <property type="term" value="F:ATP binding"/>
    <property type="evidence" value="ECO:0007669"/>
    <property type="project" value="UniProtKB-KW"/>
</dbReference>
<comment type="function">
    <text evidence="1 9">May be involved in recombinational repair of damaged DNA.</text>
</comment>
<dbReference type="CDD" id="cd03241">
    <property type="entry name" value="ABC_RecN"/>
    <property type="match status" value="1"/>
</dbReference>
<evidence type="ECO:0000256" key="6">
    <source>
        <dbReference type="ARBA" id="ARBA00022840"/>
    </source>
</evidence>
<dbReference type="NCBIfam" id="TIGR00634">
    <property type="entry name" value="recN"/>
    <property type="match status" value="1"/>
</dbReference>
<dbReference type="AlphaFoldDB" id="A0AB34WZ61"/>
<dbReference type="InterPro" id="IPR003395">
    <property type="entry name" value="RecF/RecN/SMC_N"/>
</dbReference>
<organism evidence="11 12">
    <name type="scientific">Varibaculum cambriense</name>
    <dbReference type="NCBI Taxonomy" id="184870"/>
    <lineage>
        <taxon>Bacteria</taxon>
        <taxon>Bacillati</taxon>
        <taxon>Actinomycetota</taxon>
        <taxon>Actinomycetes</taxon>
        <taxon>Actinomycetales</taxon>
        <taxon>Actinomycetaceae</taxon>
        <taxon>Varibaculum</taxon>
    </lineage>
</organism>
<gene>
    <name evidence="11" type="ORF">HMPREF1862_01251</name>
</gene>
<accession>A0AB34WZ61</accession>
<evidence type="ECO:0000256" key="1">
    <source>
        <dbReference type="ARBA" id="ARBA00003618"/>
    </source>
</evidence>
<proteinExistence type="inferred from homology"/>
<evidence type="ECO:0000256" key="3">
    <source>
        <dbReference type="ARBA" id="ARBA00021315"/>
    </source>
</evidence>
<dbReference type="SUPFAM" id="SSF52540">
    <property type="entry name" value="P-loop containing nucleoside triphosphate hydrolases"/>
    <property type="match status" value="1"/>
</dbReference>
<keyword evidence="4" id="KW-0547">Nucleotide-binding</keyword>
<evidence type="ECO:0000256" key="8">
    <source>
        <dbReference type="ARBA" id="ARBA00033408"/>
    </source>
</evidence>
<name>A0AB34WZ61_9ACTO</name>
<keyword evidence="5 9" id="KW-0227">DNA damage</keyword>
<dbReference type="InterPro" id="IPR027417">
    <property type="entry name" value="P-loop_NTPase"/>
</dbReference>
<sequence length="561" mass="59826">MIDQLTINNLGVIPQAELNFSPGFTALTGETGAGKTMVLSSIGLLLGKKADPALVRYGEKELAVEGIFVSDSSSTAALLLTEAGGLVEDGEIILARKVPARGRSRCHGGGRTIPSGVLSQIGSELVTVHGQAEQLRLRSGARQLALLDSYGDAAHQEMVSEFGATYAAWRDLQTQLEQWENQRQTREIEVSRLKEGVELLEKLQPEPGEEDELLRKIERLGNVEELREAAQAAYNYLGGDSVDTAGGAASLVSAAIQALEKGAQSDEELSELARGLRDASSIILDISAEAGAYLSNLEADPAQLDQSQARLAELRHAYRPWAKDLDSWLTWADTARARIVKLSGPQNQGTLLEEELIKTASQLQTLGKKISRARLALAKSLQKEVAGELAALQMPDAGFDIELTPLAEPNSHGFDQVTFGLRAGSKAKIRPLGQGASGGELSRIMLALEVTLAAKSLAKGTPTFIFDEVDAGIGGATALAVGQRLARLAKHAQVIVVTHLPQVAAWADKQLVVSKNHDTAQVREVAGSEREREIARMLAGKADSKSALDHARELINACGVG</sequence>
<evidence type="ECO:0000259" key="10">
    <source>
        <dbReference type="SMART" id="SM00382"/>
    </source>
</evidence>
<dbReference type="Pfam" id="PF02463">
    <property type="entry name" value="SMC_N"/>
    <property type="match status" value="1"/>
</dbReference>
<evidence type="ECO:0000256" key="2">
    <source>
        <dbReference type="ARBA" id="ARBA00009441"/>
    </source>
</evidence>
<evidence type="ECO:0000313" key="11">
    <source>
        <dbReference type="EMBL" id="KXB80568.1"/>
    </source>
</evidence>